<dbReference type="EMBL" id="MT733023">
    <property type="protein sequence ID" value="QOD39495.1"/>
    <property type="molecule type" value="Genomic_DNA"/>
</dbReference>
<gene>
    <name evidence="1" type="primary">NS3</name>
</gene>
<organism evidence="1">
    <name type="scientific">uncultured densovirus</name>
    <dbReference type="NCBI Taxonomy" id="748192"/>
    <lineage>
        <taxon>Viruses</taxon>
        <taxon>Monodnaviria</taxon>
        <taxon>Shotokuvirae</taxon>
        <taxon>Cossaviricota</taxon>
        <taxon>Quintoviricetes</taxon>
        <taxon>Piccovirales</taxon>
        <taxon>Parvoviridae</taxon>
        <taxon>Densovirinae</taxon>
        <taxon>environmental samples</taxon>
    </lineage>
</organism>
<sequence length="276" mass="32385">MCDNKENIDPNPTVLALDVSRDEVLAMFPDHEVDYEISMDTEEELGDSDTDSEDENWRTAKCATDIDIVYKPLSEYYPDEDFTSSNYHGIELHKYLSSDVHRKEFQLMYNQWGMMSVYRIPKYRGRIAVHVREGKIFCLDCVKMTDGYNLGKFSQGYVKYSCTNREEFSKLVANEPDSFFCTKCEMCIIHTPTYEPDNTWEVPFEIVNDWWVECSYLVVSNTMDGGQEDNYVNIYVKTLYADQEEHADLSFFCKCDADYDEYCCCDALRSYVYWGR</sequence>
<reference evidence="1" key="1">
    <citation type="submission" date="2020-07" db="EMBL/GenBank/DDBJ databases">
        <title>Diversity of sea star-associated densoviruses and transcribed endogenized viral elements of densovirus origin.</title>
        <authorList>
            <person name="Jackson E.W."/>
            <person name="Hewson I."/>
        </authorList>
    </citation>
    <scope>NUCLEOTIDE SEQUENCE</scope>
</reference>
<proteinExistence type="predicted"/>
<accession>A0A7L7YTG8</accession>
<name>A0A7L7YTG8_9VIRU</name>
<protein>
    <submittedName>
        <fullName evidence="1">NS3</fullName>
    </submittedName>
</protein>
<evidence type="ECO:0000313" key="1">
    <source>
        <dbReference type="EMBL" id="QOD39495.1"/>
    </source>
</evidence>